<sequence length="323" mass="36810">MTIGKPRGRDHHFYKHGLFTGMSSFRYSSETQVTLPGSRKTKPIISGSRRQSLVDRLFDGMTGFHLTPFENEGPARHGVRSALCMDGHGWRQADREAKEIVDEALKRFGVPRPTWEEGQPDYADGAEYCAWCRGPMDDAGRSKRSRFCSVECAKSALLHRDAKSDAYVGTVLRQAYRMVLRAKTPPRPCEYCGKPFHGEHAGSRFCSPKCVAARVRLPEITCQQCGKTCRPLRREQTYCSLACKQHARWQKTRESLAHIVRQCDLCGENFTPRSDRSIYCSQRCMKRMQGRRYRLRKAAAMQPGEVIYLTPRLFDQMVCAKAA</sequence>
<protein>
    <submittedName>
        <fullName evidence="1">Uncharacterized protein</fullName>
    </submittedName>
</protein>
<name>A0A4Y8RUA6_9HYPH</name>
<dbReference type="RefSeq" id="WP_134760187.1">
    <property type="nucleotide sequence ID" value="NZ_SOZD01000001.1"/>
</dbReference>
<gene>
    <name evidence="1" type="ORF">E3C22_03360</name>
</gene>
<dbReference type="AlphaFoldDB" id="A0A4Y8RUA6"/>
<comment type="caution">
    <text evidence="1">The sequence shown here is derived from an EMBL/GenBank/DDBJ whole genome shotgun (WGS) entry which is preliminary data.</text>
</comment>
<dbReference type="OrthoDB" id="8371374at2"/>
<accession>A0A4Y8RUA6</accession>
<proteinExistence type="predicted"/>
<reference evidence="1 2" key="1">
    <citation type="submission" date="2019-03" db="EMBL/GenBank/DDBJ databases">
        <title>Jiella endophytica sp. nov., a novel endophytic bacterium isolated from root of Ficus microcarpa Linn. f.</title>
        <authorList>
            <person name="Tuo L."/>
        </authorList>
    </citation>
    <scope>NUCLEOTIDE SEQUENCE [LARGE SCALE GENOMIC DNA]</scope>
    <source>
        <strain evidence="1 2">CBS5Q-3</strain>
    </source>
</reference>
<keyword evidence="2" id="KW-1185">Reference proteome</keyword>
<evidence type="ECO:0000313" key="1">
    <source>
        <dbReference type="EMBL" id="TFF27508.1"/>
    </source>
</evidence>
<dbReference type="Proteomes" id="UP000298179">
    <property type="component" value="Unassembled WGS sequence"/>
</dbReference>
<organism evidence="1 2">
    <name type="scientific">Jiella endophytica</name>
    <dbReference type="NCBI Taxonomy" id="2558362"/>
    <lineage>
        <taxon>Bacteria</taxon>
        <taxon>Pseudomonadati</taxon>
        <taxon>Pseudomonadota</taxon>
        <taxon>Alphaproteobacteria</taxon>
        <taxon>Hyphomicrobiales</taxon>
        <taxon>Aurantimonadaceae</taxon>
        <taxon>Jiella</taxon>
    </lineage>
</organism>
<evidence type="ECO:0000313" key="2">
    <source>
        <dbReference type="Proteomes" id="UP000298179"/>
    </source>
</evidence>
<dbReference type="EMBL" id="SOZD01000001">
    <property type="protein sequence ID" value="TFF27508.1"/>
    <property type="molecule type" value="Genomic_DNA"/>
</dbReference>